<evidence type="ECO:0000256" key="1">
    <source>
        <dbReference type="SAM" id="Coils"/>
    </source>
</evidence>
<gene>
    <name evidence="4" type="ORF">A8975_2487</name>
</gene>
<dbReference type="InterPro" id="IPR025209">
    <property type="entry name" value="DUF4209"/>
</dbReference>
<dbReference type="InterPro" id="IPR055804">
    <property type="entry name" value="DUF7380"/>
</dbReference>
<proteinExistence type="predicted"/>
<feature type="coiled-coil region" evidence="1">
    <location>
        <begin position="269"/>
        <end position="296"/>
    </location>
</feature>
<evidence type="ECO:0000313" key="4">
    <source>
        <dbReference type="EMBL" id="TDY10077.1"/>
    </source>
</evidence>
<keyword evidence="5" id="KW-1185">Reference proteome</keyword>
<keyword evidence="1" id="KW-0175">Coiled coil</keyword>
<feature type="domain" description="DUF4209" evidence="2">
    <location>
        <begin position="490"/>
        <end position="574"/>
    </location>
</feature>
<reference evidence="4 5" key="1">
    <citation type="submission" date="2019-03" db="EMBL/GenBank/DDBJ databases">
        <title>Genomic Encyclopedia of Type Strains, Phase III (KMG-III): the genomes of soil and plant-associated and newly described type strains.</title>
        <authorList>
            <person name="Whitman W."/>
        </authorList>
    </citation>
    <scope>NUCLEOTIDE SEQUENCE [LARGE SCALE GENOMIC DNA]</scope>
    <source>
        <strain evidence="4 5">CGMCC 1.10957</strain>
    </source>
</reference>
<dbReference type="EMBL" id="SOQZ01000006">
    <property type="protein sequence ID" value="TDY10077.1"/>
    <property type="molecule type" value="Genomic_DNA"/>
</dbReference>
<dbReference type="Pfam" id="PF24098">
    <property type="entry name" value="DUF7380"/>
    <property type="match status" value="1"/>
</dbReference>
<dbReference type="Proteomes" id="UP000294930">
    <property type="component" value="Unassembled WGS sequence"/>
</dbReference>
<protein>
    <submittedName>
        <fullName evidence="4">Uncharacterized protein DUF4209</fullName>
    </submittedName>
</protein>
<evidence type="ECO:0000259" key="2">
    <source>
        <dbReference type="Pfam" id="PF13910"/>
    </source>
</evidence>
<accession>A0ABY2G252</accession>
<sequence length="589" mass="68615">MNEIPNELKDFYASIENLNSLSIWNIHRELKATAKIKGEWEKKIIIERKSLNYNLNKGELVTNVQVTDSQGQITTIGLEKEDIEYLKQRLEFTQNTWLKSRYSHLLWQEIKHHKYAEIAIDNYVATINRIKSEEARELPIILSAILHISKKTKKKIEVAKEVAITLVNDLPNWFKPNILNSILENNILTKQELNDIALKLPSWIEEENPVSYFSNKQKLETGIRLYNLLELPLNELYELLAKNEDLILEQHQEDTDFAKYTTIGTKAKYLRLAGKLEEAEENLKEYNRLKQTVKLGKVSWQLGEKETEMFNSYLDMKSKVILDMPTEGILAFFSINEDILVDPIENLENAKKSIKNSIHNLFSTSVFDINSNFKNLKDSEKIDKEVIQSYTISHGVKCFSLFLKVFVDGILTGKLNYYKIYDFFESQTWYGTKFKRGMTDNEIDQNSNWLTMLAPGIHNLFSQFELSVLMNTNKINNFILAMDSLTLKFEGALRDFIRLSGGNTSTSKNGELKEQLLEELLENQTTKKYFTEKDIELFKYTFTRKGKNLRNNIAHSFLEFSDYNLQAVTLVFFCILRLGKYTFNEKNNS</sequence>
<feature type="domain" description="DUF7380" evidence="3">
    <location>
        <begin position="78"/>
        <end position="136"/>
    </location>
</feature>
<evidence type="ECO:0000259" key="3">
    <source>
        <dbReference type="Pfam" id="PF24098"/>
    </source>
</evidence>
<evidence type="ECO:0000313" key="5">
    <source>
        <dbReference type="Proteomes" id="UP000294930"/>
    </source>
</evidence>
<name>A0ABY2G252_9FLAO</name>
<dbReference type="RefSeq" id="WP_134200815.1">
    <property type="nucleotide sequence ID" value="NZ_SOQZ01000006.1"/>
</dbReference>
<organism evidence="4 5">
    <name type="scientific">Meridianimaribacter flavus</name>
    <dbReference type="NCBI Taxonomy" id="571115"/>
    <lineage>
        <taxon>Bacteria</taxon>
        <taxon>Pseudomonadati</taxon>
        <taxon>Bacteroidota</taxon>
        <taxon>Flavobacteriia</taxon>
        <taxon>Flavobacteriales</taxon>
        <taxon>Flavobacteriaceae</taxon>
        <taxon>Meridianimaribacter</taxon>
    </lineage>
</organism>
<comment type="caution">
    <text evidence="4">The sequence shown here is derived from an EMBL/GenBank/DDBJ whole genome shotgun (WGS) entry which is preliminary data.</text>
</comment>
<dbReference type="Pfam" id="PF13910">
    <property type="entry name" value="DUF4209"/>
    <property type="match status" value="1"/>
</dbReference>